<feature type="region of interest" description="Disordered" evidence="5">
    <location>
        <begin position="271"/>
        <end position="341"/>
    </location>
</feature>
<comment type="caution">
    <text evidence="6">The sequence shown here is derived from an EMBL/GenBank/DDBJ whole genome shotgun (WGS) entry which is preliminary data.</text>
</comment>
<dbReference type="InterPro" id="IPR015943">
    <property type="entry name" value="WD40/YVTN_repeat-like_dom_sf"/>
</dbReference>
<dbReference type="InterPro" id="IPR036322">
    <property type="entry name" value="WD40_repeat_dom_sf"/>
</dbReference>
<name>A0A4U0V1G2_9PEZI</name>
<dbReference type="GO" id="GO:0005774">
    <property type="term" value="C:vacuolar membrane"/>
    <property type="evidence" value="ECO:0007669"/>
    <property type="project" value="UniProtKB-SubCell"/>
</dbReference>
<dbReference type="OrthoDB" id="1667587at2759"/>
<reference evidence="6 7" key="1">
    <citation type="submission" date="2017-03" db="EMBL/GenBank/DDBJ databases">
        <title>Genomes of endolithic fungi from Antarctica.</title>
        <authorList>
            <person name="Coleine C."/>
            <person name="Masonjones S."/>
            <person name="Stajich J.E."/>
        </authorList>
    </citation>
    <scope>NUCLEOTIDE SEQUENCE [LARGE SCALE GENOMIC DNA]</scope>
    <source>
        <strain evidence="6 7">CCFEE 5311</strain>
    </source>
</reference>
<evidence type="ECO:0000256" key="2">
    <source>
        <dbReference type="ARBA" id="ARBA00022574"/>
    </source>
</evidence>
<protein>
    <recommendedName>
        <fullName evidence="8">Autophagy-related protein 18</fullName>
    </recommendedName>
</protein>
<dbReference type="AlphaFoldDB" id="A0A4U0V1G2"/>
<proteinExistence type="inferred from homology"/>
<dbReference type="Pfam" id="PF21032">
    <property type="entry name" value="PROPPIN"/>
    <property type="match status" value="2"/>
</dbReference>
<evidence type="ECO:0000256" key="1">
    <source>
        <dbReference type="ARBA" id="ARBA00004148"/>
    </source>
</evidence>
<organism evidence="6 7">
    <name type="scientific">Friedmanniomyces endolithicus</name>
    <dbReference type="NCBI Taxonomy" id="329885"/>
    <lineage>
        <taxon>Eukaryota</taxon>
        <taxon>Fungi</taxon>
        <taxon>Dikarya</taxon>
        <taxon>Ascomycota</taxon>
        <taxon>Pezizomycotina</taxon>
        <taxon>Dothideomycetes</taxon>
        <taxon>Dothideomycetidae</taxon>
        <taxon>Mycosphaerellales</taxon>
        <taxon>Teratosphaeriaceae</taxon>
        <taxon>Friedmanniomyces</taxon>
    </lineage>
</organism>
<evidence type="ECO:0000313" key="7">
    <source>
        <dbReference type="Proteomes" id="UP000310066"/>
    </source>
</evidence>
<gene>
    <name evidence="6" type="ORF">B0A54_06703</name>
</gene>
<accession>A0A4U0V1G2</accession>
<comment type="similarity">
    <text evidence="4">Belongs to the WD repeat PROPPIN family.</text>
</comment>
<evidence type="ECO:0008006" key="8">
    <source>
        <dbReference type="Google" id="ProtNLM"/>
    </source>
</evidence>
<evidence type="ECO:0000313" key="6">
    <source>
        <dbReference type="EMBL" id="TKA42022.1"/>
    </source>
</evidence>
<dbReference type="SMART" id="SM00320">
    <property type="entry name" value="WD40"/>
    <property type="match status" value="3"/>
</dbReference>
<comment type="subcellular location">
    <subcellularLocation>
        <location evidence="1">Vacuole membrane</location>
        <topology evidence="1">Peripheral membrane protein</topology>
    </subcellularLocation>
</comment>
<dbReference type="Gene3D" id="2.130.10.10">
    <property type="entry name" value="YVTN repeat-like/Quinoprotein amine dehydrogenase"/>
    <property type="match status" value="1"/>
</dbReference>
<keyword evidence="3" id="KW-0677">Repeat</keyword>
<evidence type="ECO:0000256" key="4">
    <source>
        <dbReference type="ARBA" id="ARBA00025740"/>
    </source>
</evidence>
<dbReference type="PANTHER" id="PTHR11227">
    <property type="entry name" value="WD-REPEAT PROTEIN INTERACTING WITH PHOSPHOINOSIDES WIPI -RELATED"/>
    <property type="match status" value="1"/>
</dbReference>
<dbReference type="InterPro" id="IPR001680">
    <property type="entry name" value="WD40_rpt"/>
</dbReference>
<dbReference type="Proteomes" id="UP000310066">
    <property type="component" value="Unassembled WGS sequence"/>
</dbReference>
<dbReference type="SUPFAM" id="SSF50978">
    <property type="entry name" value="WD40 repeat-like"/>
    <property type="match status" value="1"/>
</dbReference>
<dbReference type="STRING" id="329885.A0A4U0V1G2"/>
<keyword evidence="2" id="KW-0853">WD repeat</keyword>
<evidence type="ECO:0000256" key="3">
    <source>
        <dbReference type="ARBA" id="ARBA00022737"/>
    </source>
</evidence>
<evidence type="ECO:0000256" key="5">
    <source>
        <dbReference type="SAM" id="MobiDB-lite"/>
    </source>
</evidence>
<dbReference type="EMBL" id="NAJP01000025">
    <property type="protein sequence ID" value="TKA42022.1"/>
    <property type="molecule type" value="Genomic_DNA"/>
</dbReference>
<dbReference type="InterPro" id="IPR048720">
    <property type="entry name" value="PROPPIN"/>
</dbReference>
<feature type="compositionally biased region" description="Polar residues" evidence="5">
    <location>
        <begin position="272"/>
        <end position="296"/>
    </location>
</feature>
<sequence>MGGAAAATMAGLNYVTFNQDHSLLAVATTRGLRVYSTDPFELTNHSTDDDISLVEQLFSTFLVVMILTPRLLRIVNTKRHSTICELTFHGMVVAVKMNRRRLVVLLEDIVFMYDIGNMKLLHQQMTPLNPAGICALSSNSEHNYLALPHFQKVAPSPQAQPSHVPKLAAKEPTSGDVLLYDLNKMEEVTVIQAHQAPLSCIAINNDGTLMATSSEKGTVIRIFSIPDGKKLYQFRRGSMPARIFCMTFNATSTLLCVSSATETVHVFKLAPPSSSTQDGNGTQAVSPPSSPLQSPKTGRARSISSSTSEDPSESGNFDGDPSTTTSARQPRQPGFMSFMRRTSQNVSTGLVTRAAGYLPSSMTEMWEPQRDFAWMRVPRGTNGLPVRSVVAMANNAPHVMVATNEGDFYVYIVDLEKGGEGTLVRRYEYVGSTLASCGVELTNA</sequence>